<evidence type="ECO:0000313" key="2">
    <source>
        <dbReference type="Proteomes" id="UP000230423"/>
    </source>
</evidence>
<dbReference type="EMBL" id="KZ354822">
    <property type="protein sequence ID" value="PIO60764.1"/>
    <property type="molecule type" value="Genomic_DNA"/>
</dbReference>
<dbReference type="OrthoDB" id="1663137at2759"/>
<keyword evidence="2" id="KW-1185">Reference proteome</keyword>
<dbReference type="Proteomes" id="UP000230423">
    <property type="component" value="Unassembled WGS sequence"/>
</dbReference>
<sequence>MTGIFSTVRETNVVTSSSMAALSETISSWDAKDPSKRGLPSEELVNIYDKWGHGKFGMIITGNICVDP</sequence>
<gene>
    <name evidence="1" type="ORF">TELCIR_17731</name>
</gene>
<feature type="non-terminal residue" evidence="1">
    <location>
        <position position="68"/>
    </location>
</feature>
<reference evidence="1 2" key="1">
    <citation type="submission" date="2015-09" db="EMBL/GenBank/DDBJ databases">
        <title>Draft genome of the parasitic nematode Teladorsagia circumcincta isolate WARC Sus (inbred).</title>
        <authorList>
            <person name="Mitreva M."/>
        </authorList>
    </citation>
    <scope>NUCLEOTIDE SEQUENCE [LARGE SCALE GENOMIC DNA]</scope>
    <source>
        <strain evidence="1 2">S</strain>
    </source>
</reference>
<protein>
    <submittedName>
        <fullName evidence="1">Uncharacterized protein</fullName>
    </submittedName>
</protein>
<evidence type="ECO:0000313" key="1">
    <source>
        <dbReference type="EMBL" id="PIO60764.1"/>
    </source>
</evidence>
<dbReference type="Gene3D" id="3.20.20.70">
    <property type="entry name" value="Aldolase class I"/>
    <property type="match status" value="1"/>
</dbReference>
<dbReference type="InterPro" id="IPR013785">
    <property type="entry name" value="Aldolase_TIM"/>
</dbReference>
<proteinExistence type="predicted"/>
<accession>A0A2G9TS01</accession>
<dbReference type="AlphaFoldDB" id="A0A2G9TS01"/>
<organism evidence="1 2">
    <name type="scientific">Teladorsagia circumcincta</name>
    <name type="common">Brown stomach worm</name>
    <name type="synonym">Ostertagia circumcincta</name>
    <dbReference type="NCBI Taxonomy" id="45464"/>
    <lineage>
        <taxon>Eukaryota</taxon>
        <taxon>Metazoa</taxon>
        <taxon>Ecdysozoa</taxon>
        <taxon>Nematoda</taxon>
        <taxon>Chromadorea</taxon>
        <taxon>Rhabditida</taxon>
        <taxon>Rhabditina</taxon>
        <taxon>Rhabditomorpha</taxon>
        <taxon>Strongyloidea</taxon>
        <taxon>Trichostrongylidae</taxon>
        <taxon>Teladorsagia</taxon>
    </lineage>
</organism>
<name>A0A2G9TS01_TELCI</name>